<feature type="domain" description="UspA" evidence="2">
    <location>
        <begin position="436"/>
        <end position="588"/>
    </location>
</feature>
<gene>
    <name evidence="3" type="ORF">RHSIM_Rhsim04G0235200</name>
</gene>
<keyword evidence="1" id="KW-0472">Membrane</keyword>
<dbReference type="PRINTS" id="PR01438">
    <property type="entry name" value="UNVRSLSTRESS"/>
</dbReference>
<name>A0A834H2W6_RHOSS</name>
<evidence type="ECO:0000256" key="1">
    <source>
        <dbReference type="SAM" id="Phobius"/>
    </source>
</evidence>
<evidence type="ECO:0000313" key="4">
    <source>
        <dbReference type="Proteomes" id="UP000626092"/>
    </source>
</evidence>
<feature type="transmembrane region" description="Helical" evidence="1">
    <location>
        <begin position="403"/>
        <end position="424"/>
    </location>
</feature>
<dbReference type="InterPro" id="IPR004158">
    <property type="entry name" value="DUF247_pln"/>
</dbReference>
<dbReference type="Proteomes" id="UP000626092">
    <property type="component" value="Unassembled WGS sequence"/>
</dbReference>
<comment type="caution">
    <text evidence="3">The sequence shown here is derived from an EMBL/GenBank/DDBJ whole genome shotgun (WGS) entry which is preliminary data.</text>
</comment>
<dbReference type="AlphaFoldDB" id="A0A834H2W6"/>
<sequence length="593" mass="68293">MEPGSRTQIGTCSTDHVSVEIKQEEETYLMLKIKEQMDTVSVPHCICRVPHTISKDNEMFYFPRLVSVGPLHKLTDTEDKKWRYLYALLNREPNVEACLHRCVKALKELEPKVRKYYGEEINLNSDELVKTMLVDGCFIIELLLKYSVKGLRRRDDPFFITKDTFFLLRSDMILLENQIPFCVLQRLFDLVPIPDQCTKSLPELALGFFKRMIPGDLRSLEEKCSQDCSHLLDLIHNCYLPTYPAIESWVGQINLECATKMQKSGIRFKSNAPTKSLLDVKFVNGVLKIPPLNVHYYTEILFRNLIALEHCRRDHTKYVTSYVFLMAKVIQSEKDLRLLSRKGILLNGLERKQEILDLFEKIRVEVEAKDVYYKGTGEQVNRYRTSWWQWCWKMKGRCKRTPLAVAGFILAILFVAFTLTGSLLSANHFKFRVTGREALKWAVDNVVRQGDYLVLVTIRPEGNYEQGEMQLWKTTGSRISLSLSLWILTSLIPLTELSDPNIMKKYGVHPDPESLDIVNTAAKQKEIVVLLKIYWGDAREKICEAVDNIPLNCIVMGNRGLGKIKRVIMGSVSNYVVNNALCPVIVVKHSDNE</sequence>
<dbReference type="SUPFAM" id="SSF52402">
    <property type="entry name" value="Adenine nucleotide alpha hydrolases-like"/>
    <property type="match status" value="1"/>
</dbReference>
<organism evidence="3 4">
    <name type="scientific">Rhododendron simsii</name>
    <name type="common">Sims's rhododendron</name>
    <dbReference type="NCBI Taxonomy" id="118357"/>
    <lineage>
        <taxon>Eukaryota</taxon>
        <taxon>Viridiplantae</taxon>
        <taxon>Streptophyta</taxon>
        <taxon>Embryophyta</taxon>
        <taxon>Tracheophyta</taxon>
        <taxon>Spermatophyta</taxon>
        <taxon>Magnoliopsida</taxon>
        <taxon>eudicotyledons</taxon>
        <taxon>Gunneridae</taxon>
        <taxon>Pentapetalae</taxon>
        <taxon>asterids</taxon>
        <taxon>Ericales</taxon>
        <taxon>Ericaceae</taxon>
        <taxon>Ericoideae</taxon>
        <taxon>Rhodoreae</taxon>
        <taxon>Rhododendron</taxon>
    </lineage>
</organism>
<protein>
    <recommendedName>
        <fullName evidence="2">UspA domain-containing protein</fullName>
    </recommendedName>
</protein>
<dbReference type="Pfam" id="PF00582">
    <property type="entry name" value="Usp"/>
    <property type="match status" value="1"/>
</dbReference>
<keyword evidence="4" id="KW-1185">Reference proteome</keyword>
<dbReference type="PANTHER" id="PTHR31170:SF25">
    <property type="entry name" value="BNAA09G04570D PROTEIN"/>
    <property type="match status" value="1"/>
</dbReference>
<evidence type="ECO:0000259" key="2">
    <source>
        <dbReference type="Pfam" id="PF00582"/>
    </source>
</evidence>
<dbReference type="InterPro" id="IPR006015">
    <property type="entry name" value="Universal_stress_UspA"/>
</dbReference>
<dbReference type="CDD" id="cd23659">
    <property type="entry name" value="USP_At3g01520-like"/>
    <property type="match status" value="1"/>
</dbReference>
<dbReference type="OrthoDB" id="1378449at2759"/>
<keyword evidence="1" id="KW-0812">Transmembrane</keyword>
<dbReference type="PANTHER" id="PTHR31170">
    <property type="entry name" value="BNAC04G53230D PROTEIN"/>
    <property type="match status" value="1"/>
</dbReference>
<dbReference type="Pfam" id="PF03140">
    <property type="entry name" value="DUF247"/>
    <property type="match status" value="1"/>
</dbReference>
<evidence type="ECO:0000313" key="3">
    <source>
        <dbReference type="EMBL" id="KAF7144484.1"/>
    </source>
</evidence>
<dbReference type="EMBL" id="WJXA01000004">
    <property type="protein sequence ID" value="KAF7144484.1"/>
    <property type="molecule type" value="Genomic_DNA"/>
</dbReference>
<dbReference type="InterPro" id="IPR014729">
    <property type="entry name" value="Rossmann-like_a/b/a_fold"/>
</dbReference>
<dbReference type="InterPro" id="IPR006016">
    <property type="entry name" value="UspA"/>
</dbReference>
<accession>A0A834H2W6</accession>
<reference evidence="3" key="1">
    <citation type="submission" date="2019-11" db="EMBL/GenBank/DDBJ databases">
        <authorList>
            <person name="Liu Y."/>
            <person name="Hou J."/>
            <person name="Li T.-Q."/>
            <person name="Guan C.-H."/>
            <person name="Wu X."/>
            <person name="Wu H.-Z."/>
            <person name="Ling F."/>
            <person name="Zhang R."/>
            <person name="Shi X.-G."/>
            <person name="Ren J.-P."/>
            <person name="Chen E.-F."/>
            <person name="Sun J.-M."/>
        </authorList>
    </citation>
    <scope>NUCLEOTIDE SEQUENCE</scope>
    <source>
        <strain evidence="3">Adult_tree_wgs_1</strain>
        <tissue evidence="3">Leaves</tissue>
    </source>
</reference>
<keyword evidence="1" id="KW-1133">Transmembrane helix</keyword>
<dbReference type="Gene3D" id="3.40.50.620">
    <property type="entry name" value="HUPs"/>
    <property type="match status" value="1"/>
</dbReference>
<proteinExistence type="predicted"/>